<keyword evidence="2" id="KW-1185">Reference proteome</keyword>
<dbReference type="EMBL" id="JAGYWB010000012">
    <property type="protein sequence ID" value="KAI0501624.1"/>
    <property type="molecule type" value="Genomic_DNA"/>
</dbReference>
<gene>
    <name evidence="1" type="ORF">KFK09_016569</name>
</gene>
<proteinExistence type="predicted"/>
<sequence length="92" mass="10445">MQWLCWPRLLVKIKKTTNYTPIERISLAPPPLPSTKHTHEWNPSMPSMLVEMMKTNELDACRNDEDDEGTTSIGCIGLQSNNHSVGLTRSHN</sequence>
<evidence type="ECO:0000313" key="2">
    <source>
        <dbReference type="Proteomes" id="UP000829196"/>
    </source>
</evidence>
<accession>A0A8T3AZY7</accession>
<comment type="caution">
    <text evidence="1">The sequence shown here is derived from an EMBL/GenBank/DDBJ whole genome shotgun (WGS) entry which is preliminary data.</text>
</comment>
<protein>
    <submittedName>
        <fullName evidence="1">Uncharacterized protein</fullName>
    </submittedName>
</protein>
<organism evidence="1 2">
    <name type="scientific">Dendrobium nobile</name>
    <name type="common">Orchid</name>
    <dbReference type="NCBI Taxonomy" id="94219"/>
    <lineage>
        <taxon>Eukaryota</taxon>
        <taxon>Viridiplantae</taxon>
        <taxon>Streptophyta</taxon>
        <taxon>Embryophyta</taxon>
        <taxon>Tracheophyta</taxon>
        <taxon>Spermatophyta</taxon>
        <taxon>Magnoliopsida</taxon>
        <taxon>Liliopsida</taxon>
        <taxon>Asparagales</taxon>
        <taxon>Orchidaceae</taxon>
        <taxon>Epidendroideae</taxon>
        <taxon>Malaxideae</taxon>
        <taxon>Dendrobiinae</taxon>
        <taxon>Dendrobium</taxon>
    </lineage>
</organism>
<evidence type="ECO:0000313" key="1">
    <source>
        <dbReference type="EMBL" id="KAI0501624.1"/>
    </source>
</evidence>
<dbReference type="AlphaFoldDB" id="A0A8T3AZY7"/>
<reference evidence="1" key="1">
    <citation type="journal article" date="2022" name="Front. Genet.">
        <title>Chromosome-Scale Assembly of the Dendrobium nobile Genome Provides Insights Into the Molecular Mechanism of the Biosynthesis of the Medicinal Active Ingredient of Dendrobium.</title>
        <authorList>
            <person name="Xu Q."/>
            <person name="Niu S.-C."/>
            <person name="Li K.-L."/>
            <person name="Zheng P.-J."/>
            <person name="Zhang X.-J."/>
            <person name="Jia Y."/>
            <person name="Liu Y."/>
            <person name="Niu Y.-X."/>
            <person name="Yu L.-H."/>
            <person name="Chen D.-F."/>
            <person name="Zhang G.-Q."/>
        </authorList>
    </citation>
    <scope>NUCLEOTIDE SEQUENCE</scope>
    <source>
        <tissue evidence="1">Leaf</tissue>
    </source>
</reference>
<dbReference type="Proteomes" id="UP000829196">
    <property type="component" value="Unassembled WGS sequence"/>
</dbReference>
<name>A0A8T3AZY7_DENNO</name>